<evidence type="ECO:0000256" key="9">
    <source>
        <dbReference type="ARBA" id="ARBA00022833"/>
    </source>
</evidence>
<keyword evidence="9" id="KW-0862">Zinc</keyword>
<dbReference type="SMART" id="SM00184">
    <property type="entry name" value="RING"/>
    <property type="match status" value="1"/>
</dbReference>
<dbReference type="GO" id="GO:0008270">
    <property type="term" value="F:zinc ion binding"/>
    <property type="evidence" value="ECO:0007669"/>
    <property type="project" value="UniProtKB-KW"/>
</dbReference>
<dbReference type="Pfam" id="PF13639">
    <property type="entry name" value="zf-RING_2"/>
    <property type="match status" value="1"/>
</dbReference>
<evidence type="ECO:0000256" key="11">
    <source>
        <dbReference type="ARBA" id="ARBA00023136"/>
    </source>
</evidence>
<keyword evidence="4" id="KW-0808">Transferase</keyword>
<feature type="domain" description="RING-type" evidence="14">
    <location>
        <begin position="119"/>
        <end position="161"/>
    </location>
</feature>
<dbReference type="AlphaFoldDB" id="A0A7S3MQF8"/>
<evidence type="ECO:0000256" key="12">
    <source>
        <dbReference type="PROSITE-ProRule" id="PRU00175"/>
    </source>
</evidence>
<evidence type="ECO:0000256" key="10">
    <source>
        <dbReference type="ARBA" id="ARBA00022989"/>
    </source>
</evidence>
<keyword evidence="7 12" id="KW-0863">Zinc-finger</keyword>
<evidence type="ECO:0000256" key="1">
    <source>
        <dbReference type="ARBA" id="ARBA00000900"/>
    </source>
</evidence>
<dbReference type="GO" id="GO:0006511">
    <property type="term" value="P:ubiquitin-dependent protein catabolic process"/>
    <property type="evidence" value="ECO:0007669"/>
    <property type="project" value="TreeGrafter"/>
</dbReference>
<feature type="transmembrane region" description="Helical" evidence="13">
    <location>
        <begin position="20"/>
        <end position="42"/>
    </location>
</feature>
<keyword evidence="11 13" id="KW-0472">Membrane</keyword>
<keyword evidence="8" id="KW-0833">Ubl conjugation pathway</keyword>
<evidence type="ECO:0000256" key="6">
    <source>
        <dbReference type="ARBA" id="ARBA00022723"/>
    </source>
</evidence>
<dbReference type="GO" id="GO:0016020">
    <property type="term" value="C:membrane"/>
    <property type="evidence" value="ECO:0007669"/>
    <property type="project" value="UniProtKB-SubCell"/>
</dbReference>
<name>A0A7S3MQF8_9CILI</name>
<dbReference type="EMBL" id="HBIF01002143">
    <property type="protein sequence ID" value="CAE0318519.1"/>
    <property type="molecule type" value="Transcribed_RNA"/>
</dbReference>
<keyword evidence="10 13" id="KW-1133">Transmembrane helix</keyword>
<dbReference type="GO" id="GO:0061630">
    <property type="term" value="F:ubiquitin protein ligase activity"/>
    <property type="evidence" value="ECO:0007669"/>
    <property type="project" value="UniProtKB-EC"/>
</dbReference>
<keyword evidence="6" id="KW-0479">Metal-binding</keyword>
<comment type="catalytic activity">
    <reaction evidence="1">
        <text>S-ubiquitinyl-[E2 ubiquitin-conjugating enzyme]-L-cysteine + [acceptor protein]-L-lysine = [E2 ubiquitin-conjugating enzyme]-L-cysteine + N(6)-ubiquitinyl-[acceptor protein]-L-lysine.</text>
        <dbReference type="EC" id="2.3.2.27"/>
    </reaction>
</comment>
<dbReference type="InterPro" id="IPR013083">
    <property type="entry name" value="Znf_RING/FYVE/PHD"/>
</dbReference>
<dbReference type="PANTHER" id="PTHR45977:SF4">
    <property type="entry name" value="RING-TYPE DOMAIN-CONTAINING PROTEIN"/>
    <property type="match status" value="1"/>
</dbReference>
<keyword evidence="5 13" id="KW-0812">Transmembrane</keyword>
<dbReference type="PANTHER" id="PTHR45977">
    <property type="entry name" value="TARGET OF ERK KINASE MPK-1"/>
    <property type="match status" value="1"/>
</dbReference>
<comment type="subcellular location">
    <subcellularLocation>
        <location evidence="2">Membrane</location>
        <topology evidence="2">Multi-pass membrane protein</topology>
    </subcellularLocation>
</comment>
<evidence type="ECO:0000256" key="5">
    <source>
        <dbReference type="ARBA" id="ARBA00022692"/>
    </source>
</evidence>
<gene>
    <name evidence="15" type="ORF">FSAL1345_LOCUS1788</name>
</gene>
<evidence type="ECO:0000259" key="14">
    <source>
        <dbReference type="PROSITE" id="PS50089"/>
    </source>
</evidence>
<organism evidence="15">
    <name type="scientific">Fabrea salina</name>
    <dbReference type="NCBI Taxonomy" id="342563"/>
    <lineage>
        <taxon>Eukaryota</taxon>
        <taxon>Sar</taxon>
        <taxon>Alveolata</taxon>
        <taxon>Ciliophora</taxon>
        <taxon>Postciliodesmatophora</taxon>
        <taxon>Heterotrichea</taxon>
        <taxon>Heterotrichida</taxon>
        <taxon>Fabreidae</taxon>
        <taxon>Fabrea</taxon>
    </lineage>
</organism>
<dbReference type="EC" id="2.3.2.27" evidence="3"/>
<evidence type="ECO:0000256" key="4">
    <source>
        <dbReference type="ARBA" id="ARBA00022679"/>
    </source>
</evidence>
<sequence length="164" mass="18673">MIPMVFISYNIRSDWVFRVLGLLVLVGLGPVLLGLNIIGSFFDTIDYSKLLCEVKNCSLACLLKYLHWTILYLISLISTIVLIVLLVYLEFFRDEETSLRKPLLGLESYKVEFSSEEVCVVCLNPLLEGESATDLTTCHHKFHSNCIQSWASIKQVCPLCRHNL</sequence>
<evidence type="ECO:0000256" key="8">
    <source>
        <dbReference type="ARBA" id="ARBA00022786"/>
    </source>
</evidence>
<evidence type="ECO:0000256" key="3">
    <source>
        <dbReference type="ARBA" id="ARBA00012483"/>
    </source>
</evidence>
<feature type="transmembrane region" description="Helical" evidence="13">
    <location>
        <begin position="70"/>
        <end position="91"/>
    </location>
</feature>
<accession>A0A7S3MQF8</accession>
<proteinExistence type="predicted"/>
<evidence type="ECO:0000256" key="7">
    <source>
        <dbReference type="ARBA" id="ARBA00022771"/>
    </source>
</evidence>
<evidence type="ECO:0000313" key="15">
    <source>
        <dbReference type="EMBL" id="CAE0318519.1"/>
    </source>
</evidence>
<dbReference type="SUPFAM" id="SSF57850">
    <property type="entry name" value="RING/U-box"/>
    <property type="match status" value="1"/>
</dbReference>
<evidence type="ECO:0000256" key="13">
    <source>
        <dbReference type="SAM" id="Phobius"/>
    </source>
</evidence>
<reference evidence="15" key="1">
    <citation type="submission" date="2021-01" db="EMBL/GenBank/DDBJ databases">
        <authorList>
            <person name="Corre E."/>
            <person name="Pelletier E."/>
            <person name="Niang G."/>
            <person name="Scheremetjew M."/>
            <person name="Finn R."/>
            <person name="Kale V."/>
            <person name="Holt S."/>
            <person name="Cochrane G."/>
            <person name="Meng A."/>
            <person name="Brown T."/>
            <person name="Cohen L."/>
        </authorList>
    </citation>
    <scope>NUCLEOTIDE SEQUENCE</scope>
</reference>
<protein>
    <recommendedName>
        <fullName evidence="3">RING-type E3 ubiquitin transferase</fullName>
        <ecNumber evidence="3">2.3.2.27</ecNumber>
    </recommendedName>
</protein>
<dbReference type="PROSITE" id="PS50089">
    <property type="entry name" value="ZF_RING_2"/>
    <property type="match status" value="1"/>
</dbReference>
<evidence type="ECO:0000256" key="2">
    <source>
        <dbReference type="ARBA" id="ARBA00004141"/>
    </source>
</evidence>
<dbReference type="InterPro" id="IPR001841">
    <property type="entry name" value="Znf_RING"/>
</dbReference>
<dbReference type="GO" id="GO:0016567">
    <property type="term" value="P:protein ubiquitination"/>
    <property type="evidence" value="ECO:0007669"/>
    <property type="project" value="TreeGrafter"/>
</dbReference>
<dbReference type="Gene3D" id="3.30.40.10">
    <property type="entry name" value="Zinc/RING finger domain, C3HC4 (zinc finger)"/>
    <property type="match status" value="1"/>
</dbReference>